<organism evidence="2 3">
    <name type="scientific">Stenotrophomonas riyadhensis</name>
    <dbReference type="NCBI Taxonomy" id="2859893"/>
    <lineage>
        <taxon>Bacteria</taxon>
        <taxon>Pseudomonadati</taxon>
        <taxon>Pseudomonadota</taxon>
        <taxon>Gammaproteobacteria</taxon>
        <taxon>Lysobacterales</taxon>
        <taxon>Lysobacteraceae</taxon>
        <taxon>Stenotrophomonas</taxon>
    </lineage>
</organism>
<dbReference type="Proteomes" id="UP001208054">
    <property type="component" value="Unassembled WGS sequence"/>
</dbReference>
<sequence>MKFIKYDQDHSAQSSVARGSLRQADLLRRSAWGEEPGEAKEMIRRHLLASLLVLVLGACSDAQTVDPVRGGGSAAVDLAFNEDYVEYKGHRLTFKQDLAAWEKVLGSTHRNALSDASDIVVWDDLGIRIYTNYPKDLTVRTVAVTLKGLPEDALAYIAPGEGVRPGKDYTGTVAVSGVKVDSNTRVGDIAQLSNDRLRIDCSRGINLCTASRRDARFIHVSTYFGVDDRRYDSIPYEIEFGPGRDDAR</sequence>
<proteinExistence type="predicted"/>
<comment type="caution">
    <text evidence="2">The sequence shown here is derived from an EMBL/GenBank/DDBJ whole genome shotgun (WGS) entry which is preliminary data.</text>
</comment>
<gene>
    <name evidence="2" type="ORF">KYJ44_21795</name>
</gene>
<dbReference type="Pfam" id="PF24880">
    <property type="entry name" value="DUF7738"/>
    <property type="match status" value="1"/>
</dbReference>
<evidence type="ECO:0000259" key="1">
    <source>
        <dbReference type="Pfam" id="PF24880"/>
    </source>
</evidence>
<dbReference type="RefSeq" id="WP_197612252.1">
    <property type="nucleotide sequence ID" value="NZ_JAHWBK010000021.1"/>
</dbReference>
<dbReference type="EMBL" id="JAHWBK010000021">
    <property type="protein sequence ID" value="MCV0326950.1"/>
    <property type="molecule type" value="Genomic_DNA"/>
</dbReference>
<feature type="domain" description="DUF7738" evidence="1">
    <location>
        <begin position="79"/>
        <end position="185"/>
    </location>
</feature>
<evidence type="ECO:0000313" key="3">
    <source>
        <dbReference type="Proteomes" id="UP001208054"/>
    </source>
</evidence>
<name>A0ABT2XN56_9GAMM</name>
<dbReference type="InterPro" id="IPR056640">
    <property type="entry name" value="DUF7738"/>
</dbReference>
<reference evidence="2 3" key="1">
    <citation type="submission" date="2021-07" db="EMBL/GenBank/DDBJ databases">
        <title>Clinical implication of Pseudomonas aeruginosa: further insight on the antimicrobial resistance.</title>
        <authorList>
            <person name="Macori G."/>
            <person name="Fanning S."/>
            <person name="Alqahtani A."/>
        </authorList>
    </citation>
    <scope>NUCLEOTIDE SEQUENCE [LARGE SCALE GENOMIC DNA]</scope>
    <source>
        <strain evidence="2 3">CFS3442</strain>
    </source>
</reference>
<protein>
    <recommendedName>
        <fullName evidence="1">DUF7738 domain-containing protein</fullName>
    </recommendedName>
</protein>
<evidence type="ECO:0000313" key="2">
    <source>
        <dbReference type="EMBL" id="MCV0326950.1"/>
    </source>
</evidence>
<keyword evidence="3" id="KW-1185">Reference proteome</keyword>
<accession>A0ABT2XN56</accession>